<organism evidence="3 4">
    <name type="scientific">Streptomyces marincola</name>
    <dbReference type="NCBI Taxonomy" id="2878388"/>
    <lineage>
        <taxon>Bacteria</taxon>
        <taxon>Bacillati</taxon>
        <taxon>Actinomycetota</taxon>
        <taxon>Actinomycetes</taxon>
        <taxon>Kitasatosporales</taxon>
        <taxon>Streptomycetaceae</taxon>
        <taxon>Streptomyces</taxon>
    </lineage>
</organism>
<keyword evidence="4" id="KW-1185">Reference proteome</keyword>
<evidence type="ECO:0000259" key="2">
    <source>
        <dbReference type="Pfam" id="PF07811"/>
    </source>
</evidence>
<keyword evidence="1" id="KW-0812">Transmembrane</keyword>
<keyword evidence="1" id="KW-0472">Membrane</keyword>
<dbReference type="RefSeq" id="WP_086158364.1">
    <property type="nucleotide sequence ID" value="NZ_CP021121.1"/>
</dbReference>
<proteinExistence type="predicted"/>
<name>A0A1W7CVK0_9ACTN</name>
<protein>
    <submittedName>
        <fullName evidence="3">Septum formation initiator</fullName>
    </submittedName>
</protein>
<dbReference type="OrthoDB" id="4336202at2"/>
<keyword evidence="1" id="KW-1133">Transmembrane helix</keyword>
<accession>A0A1W7CVK0</accession>
<dbReference type="KEGG" id="smao:CAG99_08315"/>
<evidence type="ECO:0000313" key="3">
    <source>
        <dbReference type="EMBL" id="ARQ68864.1"/>
    </source>
</evidence>
<dbReference type="InterPro" id="IPR012495">
    <property type="entry name" value="TadE-like_dom"/>
</dbReference>
<evidence type="ECO:0000256" key="1">
    <source>
        <dbReference type="SAM" id="Phobius"/>
    </source>
</evidence>
<dbReference type="AlphaFoldDB" id="A0A1W7CVK0"/>
<dbReference type="Proteomes" id="UP000194218">
    <property type="component" value="Chromosome"/>
</dbReference>
<reference evidence="3 4" key="1">
    <citation type="submission" date="2017-05" db="EMBL/GenBank/DDBJ databases">
        <title>Complete genome sequence of Streptomyces sp. SCSIO 03032 revealed the diverse biosynthetic pathways for its bioactive secondary metabolites.</title>
        <authorList>
            <person name="Ma L."/>
            <person name="Zhu Y."/>
            <person name="Zhang W."/>
            <person name="Zhang G."/>
            <person name="Tian X."/>
            <person name="Zhang S."/>
            <person name="Zhang C."/>
        </authorList>
    </citation>
    <scope>NUCLEOTIDE SEQUENCE [LARGE SCALE GENOMIC DNA]</scope>
    <source>
        <strain evidence="3 4">SCSIO 03032</strain>
    </source>
</reference>
<feature type="domain" description="TadE-like" evidence="2">
    <location>
        <begin position="13"/>
        <end position="55"/>
    </location>
</feature>
<dbReference type="Pfam" id="PF07811">
    <property type="entry name" value="TadE"/>
    <property type="match status" value="1"/>
</dbReference>
<feature type="transmembrane region" description="Helical" evidence="1">
    <location>
        <begin position="12"/>
        <end position="34"/>
    </location>
</feature>
<dbReference type="EMBL" id="CP021121">
    <property type="protein sequence ID" value="ARQ68864.1"/>
    <property type="molecule type" value="Genomic_DNA"/>
</dbReference>
<gene>
    <name evidence="3" type="ORF">CAG99_08315</name>
</gene>
<evidence type="ECO:0000313" key="4">
    <source>
        <dbReference type="Proteomes" id="UP000194218"/>
    </source>
</evidence>
<sequence length="128" mass="13236">MRARQGDARRDRGAVLVEFAGIFPLILVMLAVIWQCILIGYTFSVAADAADQGARAGAAAGGDAEGACVAAATEDLPGAWSADVSCPLEGTVRTARVEVRVPVLFPGALNLPMTISGHAGAAEEDRER</sequence>